<keyword evidence="2" id="KW-0813">Transport</keyword>
<dbReference type="AlphaFoldDB" id="A0A4R7I401"/>
<dbReference type="OrthoDB" id="8317736at2"/>
<accession>A0A4R7I401</accession>
<protein>
    <submittedName>
        <fullName evidence="4">Carbohydrate ABC transporter substrate-binding protein (CUT1 family)</fullName>
    </submittedName>
</protein>
<dbReference type="PANTHER" id="PTHR43649">
    <property type="entry name" value="ARABINOSE-BINDING PROTEIN-RELATED"/>
    <property type="match status" value="1"/>
</dbReference>
<feature type="chain" id="PRO_5038764425" evidence="3">
    <location>
        <begin position="33"/>
        <end position="428"/>
    </location>
</feature>
<comment type="caution">
    <text evidence="4">The sequence shown here is derived from an EMBL/GenBank/DDBJ whole genome shotgun (WGS) entry which is preliminary data.</text>
</comment>
<dbReference type="RefSeq" id="WP_133870608.1">
    <property type="nucleotide sequence ID" value="NZ_SOAU01000001.1"/>
</dbReference>
<gene>
    <name evidence="4" type="ORF">BDK89_4007</name>
</gene>
<keyword evidence="5" id="KW-1185">Reference proteome</keyword>
<reference evidence="4 5" key="1">
    <citation type="submission" date="2019-03" db="EMBL/GenBank/DDBJ databases">
        <title>Sequencing the genomes of 1000 actinobacteria strains.</title>
        <authorList>
            <person name="Klenk H.-P."/>
        </authorList>
    </citation>
    <scope>NUCLEOTIDE SEQUENCE [LARGE SCALE GENOMIC DNA]</scope>
    <source>
        <strain evidence="4 5">DSM 18936</strain>
    </source>
</reference>
<organism evidence="4 5">
    <name type="scientific">Ilumatobacter fluminis</name>
    <dbReference type="NCBI Taxonomy" id="467091"/>
    <lineage>
        <taxon>Bacteria</taxon>
        <taxon>Bacillati</taxon>
        <taxon>Actinomycetota</taxon>
        <taxon>Acidimicrobiia</taxon>
        <taxon>Acidimicrobiales</taxon>
        <taxon>Ilumatobacteraceae</taxon>
        <taxon>Ilumatobacter</taxon>
    </lineage>
</organism>
<proteinExistence type="inferred from homology"/>
<dbReference type="PANTHER" id="PTHR43649:SF29">
    <property type="entry name" value="OSMOPROTECTIVE COMPOUNDS-BINDING PROTEIN GGTB"/>
    <property type="match status" value="1"/>
</dbReference>
<dbReference type="Pfam" id="PF01547">
    <property type="entry name" value="SBP_bac_1"/>
    <property type="match status" value="1"/>
</dbReference>
<evidence type="ECO:0000313" key="4">
    <source>
        <dbReference type="EMBL" id="TDT18387.1"/>
    </source>
</evidence>
<dbReference type="EMBL" id="SOAU01000001">
    <property type="protein sequence ID" value="TDT18387.1"/>
    <property type="molecule type" value="Genomic_DNA"/>
</dbReference>
<keyword evidence="3" id="KW-0732">Signal</keyword>
<dbReference type="Proteomes" id="UP000294558">
    <property type="component" value="Unassembled WGS sequence"/>
</dbReference>
<comment type="similarity">
    <text evidence="1">Belongs to the bacterial solute-binding protein 1 family.</text>
</comment>
<evidence type="ECO:0000256" key="2">
    <source>
        <dbReference type="ARBA" id="ARBA00022448"/>
    </source>
</evidence>
<evidence type="ECO:0000256" key="3">
    <source>
        <dbReference type="SAM" id="SignalP"/>
    </source>
</evidence>
<sequence length="428" mass="45126">MTAIPAPGRTTRTSTRRLAAGGVALASLLALSACGGGDDDVTLRVAMGSPGEAQIEVWEAAGAAFEEANDHVTVEFNFQDDDLYQTIGLPNLLSGDDAPDIYFEWAGARLVQRHEEGYAADLTEALDGELGSHFEEGAFNGMVIDGETVMVPGNADVTTVMWYNVDIFDEVGVSVPTTWDEFIDVSTQIADAGYTPIALGNKDLWPGGNWTSHMFERVAGPDVYDQVLSGEMPLDSPEVVASLEAVRELADAGVVNESANAIDDNEGAQLFFRGDAAMHPIGSWLVSWAIEEAPDLNFDFFNLPALDGAGSQDSVIAVSTGYVVNEKSEVKETAIDFLALFSSPEYTSMMVDAGGTPLATGALDRDDIDPRSLALMEMMQSASAVVLPPDVGYDLELADALYSAQAEVLGGVSSPADAAATAADKMGG</sequence>
<name>A0A4R7I401_9ACTN</name>
<evidence type="ECO:0000256" key="1">
    <source>
        <dbReference type="ARBA" id="ARBA00008520"/>
    </source>
</evidence>
<dbReference type="InterPro" id="IPR050490">
    <property type="entry name" value="Bact_solute-bd_prot1"/>
</dbReference>
<dbReference type="Gene3D" id="3.40.190.10">
    <property type="entry name" value="Periplasmic binding protein-like II"/>
    <property type="match status" value="2"/>
</dbReference>
<dbReference type="SUPFAM" id="SSF53850">
    <property type="entry name" value="Periplasmic binding protein-like II"/>
    <property type="match status" value="1"/>
</dbReference>
<dbReference type="InterPro" id="IPR006059">
    <property type="entry name" value="SBP"/>
</dbReference>
<feature type="signal peptide" evidence="3">
    <location>
        <begin position="1"/>
        <end position="32"/>
    </location>
</feature>
<evidence type="ECO:0000313" key="5">
    <source>
        <dbReference type="Proteomes" id="UP000294558"/>
    </source>
</evidence>